<sequence>MQIRRGAAALAGAAALGLLVSACGAGNTGNNTGTGSTGGGGGAGGGSLIVGTTDKVVSIDPAGAYDNGSMQVQTQVYQYLLNFPQGKNAPEPDAAEKCDFTSPTEYTCTMKDGLRFANGDPLTAKSVAFSFKRIVDINDPNGPAALLGNMESVTAKDDKTVVFKLKAANDQTWPQILVTSAGPIVDEKVYPPNKVLSDDEAVKAQGFSGPYTIGSYQKNQIAQFKANPSYNGAFNKPSIAQVTMKYYTSADNLKLDIQNKNIDVAWRSLTPTDIESLQSVNGIKVYTGAGGELRYMVFNLKTMPGSNDAQKLAIRQAMASSIDRDALSTKVYKGTFKPSYSQVPPGLPGANEAFKALYGEKPNVDQAKKYLTDAGVSIPVSLQIQYNPDHYGSNSDQEYNEIKRQLEATNLFKVNLQSAEWTTYSKERTKDSYPIYQLGWFPDFPDADNYLSPFFGPNNFLQSHYSNQEMNKLLTDEVTQGDKAKREQLLGQIQDKVAKEVPTLPMLYGAQVAVAKDDVKGVQETLDAAFKFRFTSLSK</sequence>
<feature type="signal peptide" evidence="5">
    <location>
        <begin position="1"/>
        <end position="25"/>
    </location>
</feature>
<dbReference type="AlphaFoldDB" id="W9GN43"/>
<reference evidence="8" key="1">
    <citation type="submission" date="2013-08" db="EMBL/GenBank/DDBJ databases">
        <title>Intrasporangium oryzae NRRL B-24470.</title>
        <authorList>
            <person name="Liu H."/>
            <person name="Wang G."/>
        </authorList>
    </citation>
    <scope>NUCLEOTIDE SEQUENCE [LARGE SCALE GENOMIC DNA]</scope>
    <source>
        <strain evidence="8">Q5-1</strain>
    </source>
</reference>
<proteinExistence type="inferred from homology"/>
<dbReference type="PANTHER" id="PTHR30290">
    <property type="entry name" value="PERIPLASMIC BINDING COMPONENT OF ABC TRANSPORTER"/>
    <property type="match status" value="1"/>
</dbReference>
<evidence type="ECO:0000256" key="3">
    <source>
        <dbReference type="ARBA" id="ARBA00022448"/>
    </source>
</evidence>
<evidence type="ECO:0000256" key="5">
    <source>
        <dbReference type="SAM" id="SignalP"/>
    </source>
</evidence>
<evidence type="ECO:0000256" key="2">
    <source>
        <dbReference type="ARBA" id="ARBA00005695"/>
    </source>
</evidence>
<dbReference type="InterPro" id="IPR039424">
    <property type="entry name" value="SBP_5"/>
</dbReference>
<keyword evidence="8" id="KW-1185">Reference proteome</keyword>
<dbReference type="RefSeq" id="WP_034712650.1">
    <property type="nucleotide sequence ID" value="NZ_AWQS01000006.1"/>
</dbReference>
<keyword evidence="4 5" id="KW-0732">Signal</keyword>
<dbReference type="GO" id="GO:0042597">
    <property type="term" value="C:periplasmic space"/>
    <property type="evidence" value="ECO:0007669"/>
    <property type="project" value="UniProtKB-ARBA"/>
</dbReference>
<gene>
    <name evidence="7" type="ORF">N864_01110</name>
</gene>
<protein>
    <submittedName>
        <fullName evidence="7">Peptide ABC transporter substrate-binding protein</fullName>
    </submittedName>
</protein>
<comment type="caution">
    <text evidence="7">The sequence shown here is derived from an EMBL/GenBank/DDBJ whole genome shotgun (WGS) entry which is preliminary data.</text>
</comment>
<comment type="similarity">
    <text evidence="2">Belongs to the bacterial solute-binding protein 5 family.</text>
</comment>
<feature type="chain" id="PRO_5038944227" evidence="5">
    <location>
        <begin position="26"/>
        <end position="539"/>
    </location>
</feature>
<evidence type="ECO:0000313" key="8">
    <source>
        <dbReference type="Proteomes" id="UP000019494"/>
    </source>
</evidence>
<dbReference type="Gene3D" id="3.10.105.10">
    <property type="entry name" value="Dipeptide-binding Protein, Domain 3"/>
    <property type="match status" value="1"/>
</dbReference>
<evidence type="ECO:0000259" key="6">
    <source>
        <dbReference type="Pfam" id="PF00496"/>
    </source>
</evidence>
<evidence type="ECO:0000256" key="4">
    <source>
        <dbReference type="ARBA" id="ARBA00022729"/>
    </source>
</evidence>
<dbReference type="GO" id="GO:1904680">
    <property type="term" value="F:peptide transmembrane transporter activity"/>
    <property type="evidence" value="ECO:0007669"/>
    <property type="project" value="TreeGrafter"/>
</dbReference>
<dbReference type="PATRIC" id="fig|584657.3.peg.330"/>
<keyword evidence="3" id="KW-0813">Transport</keyword>
<dbReference type="EMBL" id="AWQS01000006">
    <property type="protein sequence ID" value="EWT07691.1"/>
    <property type="molecule type" value="Genomic_DNA"/>
</dbReference>
<accession>W9GN43</accession>
<dbReference type="Gene3D" id="3.40.190.10">
    <property type="entry name" value="Periplasmic binding protein-like II"/>
    <property type="match status" value="1"/>
</dbReference>
<name>W9GN43_9MICO</name>
<organism evidence="7 8">
    <name type="scientific">Intrasporangium chromatireducens Q5-1</name>
    <dbReference type="NCBI Taxonomy" id="584657"/>
    <lineage>
        <taxon>Bacteria</taxon>
        <taxon>Bacillati</taxon>
        <taxon>Actinomycetota</taxon>
        <taxon>Actinomycetes</taxon>
        <taxon>Micrococcales</taxon>
        <taxon>Intrasporangiaceae</taxon>
        <taxon>Intrasporangium</taxon>
    </lineage>
</organism>
<dbReference type="Pfam" id="PF00496">
    <property type="entry name" value="SBP_bac_5"/>
    <property type="match status" value="1"/>
</dbReference>
<dbReference type="GO" id="GO:0015833">
    <property type="term" value="P:peptide transport"/>
    <property type="evidence" value="ECO:0007669"/>
    <property type="project" value="TreeGrafter"/>
</dbReference>
<dbReference type="PANTHER" id="PTHR30290:SF10">
    <property type="entry name" value="PERIPLASMIC OLIGOPEPTIDE-BINDING PROTEIN-RELATED"/>
    <property type="match status" value="1"/>
</dbReference>
<dbReference type="SUPFAM" id="SSF53850">
    <property type="entry name" value="Periplasmic binding protein-like II"/>
    <property type="match status" value="1"/>
</dbReference>
<comment type="subcellular location">
    <subcellularLocation>
        <location evidence="1">Cell envelope</location>
    </subcellularLocation>
</comment>
<dbReference type="InterPro" id="IPR000914">
    <property type="entry name" value="SBP_5_dom"/>
</dbReference>
<feature type="domain" description="Solute-binding protein family 5" evidence="6">
    <location>
        <begin position="90"/>
        <end position="459"/>
    </location>
</feature>
<dbReference type="GO" id="GO:0030313">
    <property type="term" value="C:cell envelope"/>
    <property type="evidence" value="ECO:0007669"/>
    <property type="project" value="UniProtKB-SubCell"/>
</dbReference>
<dbReference type="InterPro" id="IPR030678">
    <property type="entry name" value="Peptide/Ni-bd"/>
</dbReference>
<evidence type="ECO:0000313" key="7">
    <source>
        <dbReference type="EMBL" id="EWT07691.1"/>
    </source>
</evidence>
<dbReference type="Proteomes" id="UP000019494">
    <property type="component" value="Unassembled WGS sequence"/>
</dbReference>
<evidence type="ECO:0000256" key="1">
    <source>
        <dbReference type="ARBA" id="ARBA00004196"/>
    </source>
</evidence>
<dbReference type="PIRSF" id="PIRSF002741">
    <property type="entry name" value="MppA"/>
    <property type="match status" value="1"/>
</dbReference>
<dbReference type="GO" id="GO:0043190">
    <property type="term" value="C:ATP-binding cassette (ABC) transporter complex"/>
    <property type="evidence" value="ECO:0007669"/>
    <property type="project" value="InterPro"/>
</dbReference>
<dbReference type="PROSITE" id="PS51257">
    <property type="entry name" value="PROKAR_LIPOPROTEIN"/>
    <property type="match status" value="1"/>
</dbReference>
<dbReference type="OrthoDB" id="9796817at2"/>